<keyword evidence="1" id="KW-0812">Transmembrane</keyword>
<name>A0A402DBU0_MICAE</name>
<dbReference type="RefSeq" id="WP_069473759.1">
    <property type="nucleotide sequence ID" value="NZ_BIFY01000020.1"/>
</dbReference>
<reference evidence="3" key="1">
    <citation type="submission" date="2018-12" db="EMBL/GenBank/DDBJ databases">
        <title>Genome sequence of Microcystis aeruginosa NIES-4285.</title>
        <authorList>
            <person name="Tanabe Y."/>
        </authorList>
    </citation>
    <scope>NUCLEOTIDE SEQUENCE [LARGE SCALE GENOMIC DNA]</scope>
    <source>
        <strain evidence="3">NIES-4285</strain>
    </source>
</reference>
<feature type="transmembrane region" description="Helical" evidence="1">
    <location>
        <begin position="91"/>
        <end position="110"/>
    </location>
</feature>
<sequence length="221" mass="25181">MSNTETTAYLDRLLKLYEEKLHRFRLSLALLLVGTLVFFFLIFFPYITLLGNQEACRENPQCTKPEKSKLEDRLSEITTSWGKVPISTAEVTALFPVGVACGFVVVTAQLQGLTRLRRAITQQLKASSNYIDVTLIAPLLIDPKSGWVDRMAGVTILLFPFCVFIYSSVKILTRLEVLKNKLPYIQAARFYYLIYFLSAFTAIYTLVRLSFLFPGRNKNAR</sequence>
<organism evidence="2 3">
    <name type="scientific">Microcystis aeruginosa NIES-4285</name>
    <dbReference type="NCBI Taxonomy" id="2497681"/>
    <lineage>
        <taxon>Bacteria</taxon>
        <taxon>Bacillati</taxon>
        <taxon>Cyanobacteriota</taxon>
        <taxon>Cyanophyceae</taxon>
        <taxon>Oscillatoriophycideae</taxon>
        <taxon>Chroococcales</taxon>
        <taxon>Microcystaceae</taxon>
        <taxon>Microcystis</taxon>
    </lineage>
</organism>
<feature type="transmembrane region" description="Helical" evidence="1">
    <location>
        <begin position="189"/>
        <end position="211"/>
    </location>
</feature>
<accession>A0A402DBU0</accession>
<keyword evidence="1" id="KW-1133">Transmembrane helix</keyword>
<protein>
    <submittedName>
        <fullName evidence="2">Uncharacterized protein</fullName>
    </submittedName>
</protein>
<evidence type="ECO:0000256" key="1">
    <source>
        <dbReference type="SAM" id="Phobius"/>
    </source>
</evidence>
<evidence type="ECO:0000313" key="3">
    <source>
        <dbReference type="Proteomes" id="UP000289660"/>
    </source>
</evidence>
<keyword evidence="1" id="KW-0472">Membrane</keyword>
<dbReference type="AlphaFoldDB" id="A0A402DBU0"/>
<proteinExistence type="predicted"/>
<feature type="transmembrane region" description="Helical" evidence="1">
    <location>
        <begin position="151"/>
        <end position="169"/>
    </location>
</feature>
<feature type="transmembrane region" description="Helical" evidence="1">
    <location>
        <begin position="26"/>
        <end position="47"/>
    </location>
</feature>
<evidence type="ECO:0000313" key="2">
    <source>
        <dbReference type="EMBL" id="GCE59685.1"/>
    </source>
</evidence>
<dbReference type="EMBL" id="BIFY01000020">
    <property type="protein sequence ID" value="GCE59685.1"/>
    <property type="molecule type" value="Genomic_DNA"/>
</dbReference>
<gene>
    <name evidence="2" type="ORF">MiAbB_01604</name>
</gene>
<dbReference type="Proteomes" id="UP000289660">
    <property type="component" value="Unassembled WGS sequence"/>
</dbReference>
<comment type="caution">
    <text evidence="2">The sequence shown here is derived from an EMBL/GenBank/DDBJ whole genome shotgun (WGS) entry which is preliminary data.</text>
</comment>